<evidence type="ECO:0000313" key="4">
    <source>
        <dbReference type="Proteomes" id="UP001597460"/>
    </source>
</evidence>
<dbReference type="InterPro" id="IPR024163">
    <property type="entry name" value="Aerotolerance_reg_N"/>
</dbReference>
<evidence type="ECO:0000256" key="1">
    <source>
        <dbReference type="SAM" id="Phobius"/>
    </source>
</evidence>
<feature type="domain" description="Aerotolerance regulator N-terminal" evidence="2">
    <location>
        <begin position="1"/>
        <end position="75"/>
    </location>
</feature>
<accession>A0ABW5JIV8</accession>
<keyword evidence="4" id="KW-1185">Reference proteome</keyword>
<dbReference type="RefSeq" id="WP_390298790.1">
    <property type="nucleotide sequence ID" value="NZ_JBHULI010000003.1"/>
</dbReference>
<proteinExistence type="predicted"/>
<keyword evidence="1" id="KW-1133">Transmembrane helix</keyword>
<evidence type="ECO:0000313" key="3">
    <source>
        <dbReference type="EMBL" id="MFD2531544.1"/>
    </source>
</evidence>
<name>A0ABW5JIV8_9BACT</name>
<organism evidence="3 4">
    <name type="scientific">Gracilimonas halophila</name>
    <dbReference type="NCBI Taxonomy" id="1834464"/>
    <lineage>
        <taxon>Bacteria</taxon>
        <taxon>Pseudomonadati</taxon>
        <taxon>Balneolota</taxon>
        <taxon>Balneolia</taxon>
        <taxon>Balneolales</taxon>
        <taxon>Balneolaceae</taxon>
        <taxon>Gracilimonas</taxon>
    </lineage>
</organism>
<feature type="transmembrane region" description="Helical" evidence="1">
    <location>
        <begin position="6"/>
        <end position="24"/>
    </location>
</feature>
<keyword evidence="1" id="KW-0812">Transmembrane</keyword>
<gene>
    <name evidence="3" type="ORF">ACFSVN_03705</name>
</gene>
<protein>
    <submittedName>
        <fullName evidence="3">BatA domain-containing protein</fullName>
    </submittedName>
</protein>
<feature type="transmembrane region" description="Helical" evidence="1">
    <location>
        <begin position="59"/>
        <end position="78"/>
    </location>
</feature>
<dbReference type="NCBIfam" id="TIGR02226">
    <property type="entry name" value="two_anch"/>
    <property type="match status" value="1"/>
</dbReference>
<comment type="caution">
    <text evidence="3">The sequence shown here is derived from an EMBL/GenBank/DDBJ whole genome shotgun (WGS) entry which is preliminary data.</text>
</comment>
<dbReference type="Proteomes" id="UP001597460">
    <property type="component" value="Unassembled WGS sequence"/>
</dbReference>
<reference evidence="4" key="1">
    <citation type="journal article" date="2019" name="Int. J. Syst. Evol. Microbiol.">
        <title>The Global Catalogue of Microorganisms (GCM) 10K type strain sequencing project: providing services to taxonomists for standard genome sequencing and annotation.</title>
        <authorList>
            <consortium name="The Broad Institute Genomics Platform"/>
            <consortium name="The Broad Institute Genome Sequencing Center for Infectious Disease"/>
            <person name="Wu L."/>
            <person name="Ma J."/>
        </authorList>
    </citation>
    <scope>NUCLEOTIDE SEQUENCE [LARGE SCALE GENOMIC DNA]</scope>
    <source>
        <strain evidence="4">KCTC 52042</strain>
    </source>
</reference>
<dbReference type="Pfam" id="PF07584">
    <property type="entry name" value="BatA"/>
    <property type="match status" value="1"/>
</dbReference>
<evidence type="ECO:0000259" key="2">
    <source>
        <dbReference type="Pfam" id="PF07584"/>
    </source>
</evidence>
<dbReference type="EMBL" id="JBHULI010000003">
    <property type="protein sequence ID" value="MFD2531544.1"/>
    <property type="molecule type" value="Genomic_DNA"/>
</dbReference>
<dbReference type="InterPro" id="IPR011933">
    <property type="entry name" value="Double_TM_dom"/>
</dbReference>
<keyword evidence="1" id="KW-0472">Membrane</keyword>
<sequence length="410" mass="46581">MILGTPIWLWLGLAVIIPVLIHLWNKRSGRPRLLGTFRFLPEESFASAKRIELHEIPLMLVRMLIVLLLTLLLAGLFLEDELEGVERIIISETSSGEFAQDAEEDGIPLVTVSSKEVQQKGWWNILEQIEYREQPERVTIRGDLSEAHFRGGRPSSDAVINWEPLDSLYTNELTLAVWQLGDEQYRALIQQRTETGIETFIEEVTPSEIRNSGVEVIDGPRLILNPENKEGINLGLEYAADRWEIEMEEQPMKELPQLEFGERTIRLIQETEELRGSDLIEANRIFGISISVKEMRAVAQPQKEILTTRNGNTPFLYVDINGNMVVNGTIAQELQSWVYAGIAQRLFIEAFGADHILSPELIGPQRDLATLASSERGSVPTEQRSAQLWLMGLLACCWLFERWLAPKRGM</sequence>